<gene>
    <name evidence="2" type="ORF">SAMN06296008_11086</name>
</gene>
<protein>
    <submittedName>
        <fullName evidence="2">Glyoxylase, beta-lactamase superfamily II</fullName>
    </submittedName>
</protein>
<dbReference type="SMART" id="SM00849">
    <property type="entry name" value="Lactamase_B"/>
    <property type="match status" value="1"/>
</dbReference>
<dbReference type="PANTHER" id="PTHR23131">
    <property type="entry name" value="ENDORIBONUCLEASE LACTB2"/>
    <property type="match status" value="1"/>
</dbReference>
<keyword evidence="3" id="KW-1185">Reference proteome</keyword>
<feature type="domain" description="Metallo-beta-lactamase" evidence="1">
    <location>
        <begin position="38"/>
        <end position="265"/>
    </location>
</feature>
<dbReference type="InterPro" id="IPR048933">
    <property type="entry name" value="B_lactamase-like_C"/>
</dbReference>
<dbReference type="Pfam" id="PF21221">
    <property type="entry name" value="B_lactamase-like_C"/>
    <property type="match status" value="1"/>
</dbReference>
<evidence type="ECO:0000313" key="2">
    <source>
        <dbReference type="EMBL" id="SMC64075.1"/>
    </source>
</evidence>
<dbReference type="Proteomes" id="UP000192708">
    <property type="component" value="Unassembled WGS sequence"/>
</dbReference>
<dbReference type="Pfam" id="PF00753">
    <property type="entry name" value="Lactamase_B"/>
    <property type="match status" value="1"/>
</dbReference>
<dbReference type="RefSeq" id="WP_084284045.1">
    <property type="nucleotide sequence ID" value="NZ_FWXJ01000010.1"/>
</dbReference>
<evidence type="ECO:0000313" key="3">
    <source>
        <dbReference type="Proteomes" id="UP000192708"/>
    </source>
</evidence>
<dbReference type="STRING" id="1938817.SAMN06296008_11086"/>
<dbReference type="Gene3D" id="1.10.10.10">
    <property type="entry name" value="Winged helix-like DNA-binding domain superfamily/Winged helix DNA-binding domain"/>
    <property type="match status" value="1"/>
</dbReference>
<dbReference type="InterPro" id="IPR001279">
    <property type="entry name" value="Metallo-B-lactamas"/>
</dbReference>
<evidence type="ECO:0000259" key="1">
    <source>
        <dbReference type="SMART" id="SM00849"/>
    </source>
</evidence>
<dbReference type="InterPro" id="IPR036866">
    <property type="entry name" value="RibonucZ/Hydroxyglut_hydro"/>
</dbReference>
<sequence>MTPIHYPFEDNMPLPGQVQAVADGVFWLRMKLPFALNHINLWLLRDCLNGVEGWTVVDCGITSQETKDAWEQIFANHLQGLPIIRVLVTHMHPDHVGLAHWICERYKAPLWMSMTDFLMARWLSSKEGGAAIGSVSGGGGSADHFARHGLTNEEDLAKVRARSDYYSNLVPAVPQRFHRIQDQDLITIGNRTWRAISGFGHSPEHMSLVCEDSKIMITGDMLLPRISTNVSVHDVEPDADPLGLFLDSLKKYLPLDPATLLLPSHGKPFQGMHFRIDELVKHHDDRLAETFNACEKPATAKEIIPILFKRELDIHQLTFAMGETIAHLNYLMRRGKLNRISDSEGIWRFSQKV</sequence>
<dbReference type="AlphaFoldDB" id="A0A1W2ATQ1"/>
<accession>A0A1W2ATQ1</accession>
<dbReference type="EMBL" id="FWXJ01000010">
    <property type="protein sequence ID" value="SMC64075.1"/>
    <property type="molecule type" value="Genomic_DNA"/>
</dbReference>
<dbReference type="PANTHER" id="PTHR23131:SF4">
    <property type="entry name" value="METALLO-BETA-LACTAMASE SUPERFAMILY POTEIN"/>
    <property type="match status" value="1"/>
</dbReference>
<proteinExistence type="predicted"/>
<organism evidence="2 3">
    <name type="scientific">Polynucleobacter kasalickyi</name>
    <dbReference type="NCBI Taxonomy" id="1938817"/>
    <lineage>
        <taxon>Bacteria</taxon>
        <taxon>Pseudomonadati</taxon>
        <taxon>Pseudomonadota</taxon>
        <taxon>Betaproteobacteria</taxon>
        <taxon>Burkholderiales</taxon>
        <taxon>Burkholderiaceae</taxon>
        <taxon>Polynucleobacter</taxon>
    </lineage>
</organism>
<dbReference type="InterPro" id="IPR036388">
    <property type="entry name" value="WH-like_DNA-bd_sf"/>
</dbReference>
<dbReference type="Gene3D" id="3.60.15.10">
    <property type="entry name" value="Ribonuclease Z/Hydroxyacylglutathione hydrolase-like"/>
    <property type="match status" value="1"/>
</dbReference>
<reference evidence="2 3" key="1">
    <citation type="submission" date="2017-04" db="EMBL/GenBank/DDBJ databases">
        <authorList>
            <person name="Afonso C.L."/>
            <person name="Miller P.J."/>
            <person name="Scott M.A."/>
            <person name="Spackman E."/>
            <person name="Goraichik I."/>
            <person name="Dimitrov K.M."/>
            <person name="Suarez D.L."/>
            <person name="Swayne D.E."/>
        </authorList>
    </citation>
    <scope>NUCLEOTIDE SEQUENCE [LARGE SCALE GENOMIC DNA]</scope>
    <source>
        <strain evidence="2 3">VK13</strain>
    </source>
</reference>
<dbReference type="InterPro" id="IPR050662">
    <property type="entry name" value="Sec-metab_biosynth-thioest"/>
</dbReference>
<name>A0A1W2ATQ1_9BURK</name>
<dbReference type="SUPFAM" id="SSF56281">
    <property type="entry name" value="Metallo-hydrolase/oxidoreductase"/>
    <property type="match status" value="1"/>
</dbReference>
<dbReference type="OrthoDB" id="2971563at2"/>